<accession>A0ABW9UGE1</accession>
<evidence type="ECO:0000313" key="1">
    <source>
        <dbReference type="EMBL" id="MVQ36945.1"/>
    </source>
</evidence>
<comment type="caution">
    <text evidence="1">The sequence shown here is derived from an EMBL/GenBank/DDBJ whole genome shotgun (WGS) entry which is preliminary data.</text>
</comment>
<name>A0ABW9UGE1_9BACL</name>
<sequence length="97" mass="11365">MVKIQLSNITFIDKDKIKYLIGNKEEEIVFQECYDNYVRKNSNVVSKCVGVRDITANPPFIGLYSDPPLKILFESEEEFADFRNKIHNFDWLTLDLS</sequence>
<dbReference type="EMBL" id="WSEM01000016">
    <property type="protein sequence ID" value="MVQ36945.1"/>
    <property type="molecule type" value="Genomic_DNA"/>
</dbReference>
<protein>
    <submittedName>
        <fullName evidence="1">Uncharacterized protein</fullName>
    </submittedName>
</protein>
<proteinExistence type="predicted"/>
<reference evidence="1 2" key="1">
    <citation type="submission" date="2019-12" db="EMBL/GenBank/DDBJ databases">
        <authorList>
            <person name="Huq M.A."/>
        </authorList>
    </citation>
    <scope>NUCLEOTIDE SEQUENCE [LARGE SCALE GENOMIC DNA]</scope>
    <source>
        <strain evidence="1 2">MAH-34</strain>
    </source>
</reference>
<gene>
    <name evidence="1" type="ORF">GON05_20225</name>
</gene>
<evidence type="ECO:0000313" key="2">
    <source>
        <dbReference type="Proteomes" id="UP000467637"/>
    </source>
</evidence>
<keyword evidence="2" id="KW-1185">Reference proteome</keyword>
<organism evidence="1 2">
    <name type="scientific">Paenibacillus anseongense</name>
    <dbReference type="NCBI Taxonomy" id="2682845"/>
    <lineage>
        <taxon>Bacteria</taxon>
        <taxon>Bacillati</taxon>
        <taxon>Bacillota</taxon>
        <taxon>Bacilli</taxon>
        <taxon>Bacillales</taxon>
        <taxon>Paenibacillaceae</taxon>
        <taxon>Paenibacillus</taxon>
    </lineage>
</organism>
<dbReference type="Proteomes" id="UP000467637">
    <property type="component" value="Unassembled WGS sequence"/>
</dbReference>
<dbReference type="RefSeq" id="WP_157321312.1">
    <property type="nucleotide sequence ID" value="NZ_WSEM01000016.1"/>
</dbReference>